<dbReference type="RefSeq" id="WP_140455683.1">
    <property type="nucleotide sequence ID" value="NZ_VFRP01000025.1"/>
</dbReference>
<dbReference type="InterPro" id="IPR003462">
    <property type="entry name" value="ODC_Mu_crystall"/>
</dbReference>
<organism evidence="2 3">
    <name type="scientific">Amaricoccus solimangrovi</name>
    <dbReference type="NCBI Taxonomy" id="2589815"/>
    <lineage>
        <taxon>Bacteria</taxon>
        <taxon>Pseudomonadati</taxon>
        <taxon>Pseudomonadota</taxon>
        <taxon>Alphaproteobacteria</taxon>
        <taxon>Rhodobacterales</taxon>
        <taxon>Paracoccaceae</taxon>
        <taxon>Amaricoccus</taxon>
    </lineage>
</organism>
<dbReference type="PIRSF" id="PIRSF001439">
    <property type="entry name" value="CryM"/>
    <property type="match status" value="1"/>
</dbReference>
<dbReference type="AlphaFoldDB" id="A0A501WLJ1"/>
<dbReference type="FunFam" id="3.40.50.720:FF:000311">
    <property type="entry name" value="Ornithine cyclodeaminase"/>
    <property type="match status" value="1"/>
</dbReference>
<proteinExistence type="inferred from homology"/>
<dbReference type="InterPro" id="IPR023401">
    <property type="entry name" value="ODC_N"/>
</dbReference>
<dbReference type="GO" id="GO:0016491">
    <property type="term" value="F:oxidoreductase activity"/>
    <property type="evidence" value="ECO:0007669"/>
    <property type="project" value="UniProtKB-ARBA"/>
</dbReference>
<dbReference type="GO" id="GO:0019752">
    <property type="term" value="P:carboxylic acid metabolic process"/>
    <property type="evidence" value="ECO:0007669"/>
    <property type="project" value="UniProtKB-ARBA"/>
</dbReference>
<dbReference type="GO" id="GO:0005737">
    <property type="term" value="C:cytoplasm"/>
    <property type="evidence" value="ECO:0007669"/>
    <property type="project" value="TreeGrafter"/>
</dbReference>
<protein>
    <submittedName>
        <fullName evidence="2">Ornithine cyclodeaminase family protein</fullName>
    </submittedName>
</protein>
<dbReference type="Proteomes" id="UP000319255">
    <property type="component" value="Unassembled WGS sequence"/>
</dbReference>
<dbReference type="Gene3D" id="3.30.1780.10">
    <property type="entry name" value="ornithine cyclodeaminase, domain 1"/>
    <property type="match status" value="1"/>
</dbReference>
<sequence length="332" mass="34609">MNKTLILSRSQVEGLVTMAEVIEAVEAAHADMSRGTAAQPAPGAISLPSGTGAFLTMTALADRQGLAAVKLLADIPDNAARRLPTQRSVLMLVSKETGACEGIIHGQIPTRIRTAAASAVATRHLAREDSRVLGLIGAGDLAVEHVRALTHVRPFERVVFWTRNPETAARFAGRIAEAHPGLEVAAMATPRDVFAEADVVSTLTPSREPVVEGAWFRPGQHVNAVGAPPRPDHREIDAAGMARARVFLDSRETATHESGDLLLAIAEGALAAADVGPEIGDVITGVAPGRTSPAEITLYNSVGIAMQDVAIGALLLARARAEGVGLEIDLAG</sequence>
<name>A0A501WLJ1_9RHOB</name>
<dbReference type="OrthoDB" id="9809203at2"/>
<dbReference type="SUPFAM" id="SSF51735">
    <property type="entry name" value="NAD(P)-binding Rossmann-fold domains"/>
    <property type="match status" value="1"/>
</dbReference>
<reference evidence="2 3" key="1">
    <citation type="submission" date="2019-06" db="EMBL/GenBank/DDBJ databases">
        <title>A novel bacterium of genus Amaricoccus, isolated from marine sediment.</title>
        <authorList>
            <person name="Huang H."/>
            <person name="Mo K."/>
            <person name="Hu Y."/>
        </authorList>
    </citation>
    <scope>NUCLEOTIDE SEQUENCE [LARGE SCALE GENOMIC DNA]</scope>
    <source>
        <strain evidence="2 3">HB172011</strain>
    </source>
</reference>
<dbReference type="PANTHER" id="PTHR13812">
    <property type="entry name" value="KETIMINE REDUCTASE MU-CRYSTALLIN"/>
    <property type="match status" value="1"/>
</dbReference>
<accession>A0A501WLJ1</accession>
<dbReference type="InterPro" id="IPR036291">
    <property type="entry name" value="NAD(P)-bd_dom_sf"/>
</dbReference>
<comment type="caution">
    <text evidence="2">The sequence shown here is derived from an EMBL/GenBank/DDBJ whole genome shotgun (WGS) entry which is preliminary data.</text>
</comment>
<comment type="similarity">
    <text evidence="1">Belongs to the ornithine cyclodeaminase/mu-crystallin family.</text>
</comment>
<evidence type="ECO:0000313" key="2">
    <source>
        <dbReference type="EMBL" id="TPE48077.1"/>
    </source>
</evidence>
<dbReference type="Pfam" id="PF02423">
    <property type="entry name" value="OCD_Mu_crystall"/>
    <property type="match status" value="1"/>
</dbReference>
<dbReference type="EMBL" id="VFRP01000025">
    <property type="protein sequence ID" value="TPE48077.1"/>
    <property type="molecule type" value="Genomic_DNA"/>
</dbReference>
<gene>
    <name evidence="2" type="ORF">FJM51_18845</name>
</gene>
<dbReference type="Gene3D" id="3.40.50.720">
    <property type="entry name" value="NAD(P)-binding Rossmann-like Domain"/>
    <property type="match status" value="1"/>
</dbReference>
<keyword evidence="3" id="KW-1185">Reference proteome</keyword>
<dbReference type="PANTHER" id="PTHR13812:SF19">
    <property type="entry name" value="KETIMINE REDUCTASE MU-CRYSTALLIN"/>
    <property type="match status" value="1"/>
</dbReference>
<evidence type="ECO:0000256" key="1">
    <source>
        <dbReference type="ARBA" id="ARBA00008903"/>
    </source>
</evidence>
<evidence type="ECO:0000313" key="3">
    <source>
        <dbReference type="Proteomes" id="UP000319255"/>
    </source>
</evidence>